<dbReference type="InterPro" id="IPR036928">
    <property type="entry name" value="AS_sf"/>
</dbReference>
<dbReference type="GeneID" id="19211320"/>
<feature type="domain" description="Amidase" evidence="1">
    <location>
        <begin position="30"/>
        <end position="493"/>
    </location>
</feature>
<dbReference type="AlphaFoldDB" id="A0A5M3MRB5"/>
<evidence type="ECO:0000313" key="3">
    <source>
        <dbReference type="Proteomes" id="UP000053558"/>
    </source>
</evidence>
<dbReference type="OMA" id="SEWAYIR"/>
<evidence type="ECO:0000259" key="1">
    <source>
        <dbReference type="Pfam" id="PF01425"/>
    </source>
</evidence>
<comment type="caution">
    <text evidence="2">The sequence shown here is derived from an EMBL/GenBank/DDBJ whole genome shotgun (WGS) entry which is preliminary data.</text>
</comment>
<organism evidence="2 3">
    <name type="scientific">Coniophora puteana (strain RWD-64-598)</name>
    <name type="common">Brown rot fungus</name>
    <dbReference type="NCBI Taxonomy" id="741705"/>
    <lineage>
        <taxon>Eukaryota</taxon>
        <taxon>Fungi</taxon>
        <taxon>Dikarya</taxon>
        <taxon>Basidiomycota</taxon>
        <taxon>Agaricomycotina</taxon>
        <taxon>Agaricomycetes</taxon>
        <taxon>Agaricomycetidae</taxon>
        <taxon>Boletales</taxon>
        <taxon>Coniophorineae</taxon>
        <taxon>Coniophoraceae</taxon>
        <taxon>Coniophora</taxon>
    </lineage>
</organism>
<keyword evidence="3" id="KW-1185">Reference proteome</keyword>
<accession>A0A5M3MRB5</accession>
<dbReference type="PANTHER" id="PTHR42678">
    <property type="entry name" value="AMIDASE"/>
    <property type="match status" value="1"/>
</dbReference>
<proteinExistence type="predicted"/>
<dbReference type="PANTHER" id="PTHR42678:SF34">
    <property type="entry name" value="OS04G0183300 PROTEIN"/>
    <property type="match status" value="1"/>
</dbReference>
<sequence>MDKHGLPDLYDASIAELQKGMVEGLFTSVDLVRTYLARIDEVNHKGPQLRAVIETNPRALEQAAALDERRKTRGPLGPLHGIPLLLKDNIATAHEDGMQTTAGSHALVGSIVPRASHVVSLLTQAGAINLGKANLSEFGNFRGKVSQGFSGRGGQTLCPYEPNAKGCPGGSSSGSAVSVAVGLAAGALGTETDGSILSPASRNCVVGLKTTVGLISRAGVIPISSTQDVIGPICRSVADVAIILSTIAGPDPRDEVTRSQPSSIPDYVAALRADAVKGVHVGIPRKLIDPNERPGMNQAFEVALGVLRQLGAVIVEDANLPSTEEIRLFPEAERTVMTCDLKADLNKYLSELVEVPTGVRSLADLIEWNKAHPELELVSPHFEDQYRFIQAEETSRDDAYYAAREIARELGRERGIDAALKKYGVDVFVLPKNGASSRAAALAGYPAITVPMGYMPDDTQHVSYPPSPLYDEWPGCPFGLVFFGAAYSEAKLLGCAYAFEQATRVRGQKRPCEWAVPKTQLADVVAKKA</sequence>
<dbReference type="EMBL" id="JH711577">
    <property type="protein sequence ID" value="EIW81709.1"/>
    <property type="molecule type" value="Genomic_DNA"/>
</dbReference>
<dbReference type="OrthoDB" id="566138at2759"/>
<evidence type="ECO:0000313" key="2">
    <source>
        <dbReference type="EMBL" id="EIW81709.1"/>
    </source>
</evidence>
<reference evidence="3" key="1">
    <citation type="journal article" date="2012" name="Science">
        <title>The Paleozoic origin of enzymatic lignin decomposition reconstructed from 31 fungal genomes.</title>
        <authorList>
            <person name="Floudas D."/>
            <person name="Binder M."/>
            <person name="Riley R."/>
            <person name="Barry K."/>
            <person name="Blanchette R.A."/>
            <person name="Henrissat B."/>
            <person name="Martinez A.T."/>
            <person name="Otillar R."/>
            <person name="Spatafora J.W."/>
            <person name="Yadav J.S."/>
            <person name="Aerts A."/>
            <person name="Benoit I."/>
            <person name="Boyd A."/>
            <person name="Carlson A."/>
            <person name="Copeland A."/>
            <person name="Coutinho P.M."/>
            <person name="de Vries R.P."/>
            <person name="Ferreira P."/>
            <person name="Findley K."/>
            <person name="Foster B."/>
            <person name="Gaskell J."/>
            <person name="Glotzer D."/>
            <person name="Gorecki P."/>
            <person name="Heitman J."/>
            <person name="Hesse C."/>
            <person name="Hori C."/>
            <person name="Igarashi K."/>
            <person name="Jurgens J.A."/>
            <person name="Kallen N."/>
            <person name="Kersten P."/>
            <person name="Kohler A."/>
            <person name="Kuees U."/>
            <person name="Kumar T.K.A."/>
            <person name="Kuo A."/>
            <person name="LaButti K."/>
            <person name="Larrondo L.F."/>
            <person name="Lindquist E."/>
            <person name="Ling A."/>
            <person name="Lombard V."/>
            <person name="Lucas S."/>
            <person name="Lundell T."/>
            <person name="Martin R."/>
            <person name="McLaughlin D.J."/>
            <person name="Morgenstern I."/>
            <person name="Morin E."/>
            <person name="Murat C."/>
            <person name="Nagy L.G."/>
            <person name="Nolan M."/>
            <person name="Ohm R.A."/>
            <person name="Patyshakuliyeva A."/>
            <person name="Rokas A."/>
            <person name="Ruiz-Duenas F.J."/>
            <person name="Sabat G."/>
            <person name="Salamov A."/>
            <person name="Samejima M."/>
            <person name="Schmutz J."/>
            <person name="Slot J.C."/>
            <person name="St John F."/>
            <person name="Stenlid J."/>
            <person name="Sun H."/>
            <person name="Sun S."/>
            <person name="Syed K."/>
            <person name="Tsang A."/>
            <person name="Wiebenga A."/>
            <person name="Young D."/>
            <person name="Pisabarro A."/>
            <person name="Eastwood D.C."/>
            <person name="Martin F."/>
            <person name="Cullen D."/>
            <person name="Grigoriev I.V."/>
            <person name="Hibbett D.S."/>
        </authorList>
    </citation>
    <scope>NUCLEOTIDE SEQUENCE [LARGE SCALE GENOMIC DNA]</scope>
    <source>
        <strain evidence="3">RWD-64-598 SS2</strain>
    </source>
</reference>
<dbReference type="InterPro" id="IPR023631">
    <property type="entry name" value="Amidase_dom"/>
</dbReference>
<dbReference type="KEGG" id="cput:CONPUDRAFT_89393"/>
<name>A0A5M3MRB5_CONPW</name>
<dbReference type="Pfam" id="PF01425">
    <property type="entry name" value="Amidase"/>
    <property type="match status" value="1"/>
</dbReference>
<protein>
    <submittedName>
        <fullName evidence="2">Amidase signature enzyme</fullName>
    </submittedName>
</protein>
<dbReference type="Gene3D" id="3.90.1300.10">
    <property type="entry name" value="Amidase signature (AS) domain"/>
    <property type="match status" value="1"/>
</dbReference>
<dbReference type="RefSeq" id="XP_007767604.1">
    <property type="nucleotide sequence ID" value="XM_007769414.1"/>
</dbReference>
<dbReference type="Proteomes" id="UP000053558">
    <property type="component" value="Unassembled WGS sequence"/>
</dbReference>
<dbReference type="SUPFAM" id="SSF75304">
    <property type="entry name" value="Amidase signature (AS) enzymes"/>
    <property type="match status" value="1"/>
</dbReference>
<gene>
    <name evidence="2" type="ORF">CONPUDRAFT_89393</name>
</gene>